<evidence type="ECO:0000256" key="3">
    <source>
        <dbReference type="ARBA" id="ARBA00010264"/>
    </source>
</evidence>
<dbReference type="InterPro" id="IPR004305">
    <property type="entry name" value="Thiaminase-2/PQQC"/>
</dbReference>
<dbReference type="EC" id="3.5.99.2" evidence="5 9"/>
<keyword evidence="7 9" id="KW-0784">Thiamine biosynthesis</keyword>
<reference evidence="11 12" key="1">
    <citation type="submission" date="2019-08" db="EMBL/GenBank/DDBJ databases">
        <title>Genome sequencing of Paenibacillus faecis DSM 23593(T).</title>
        <authorList>
            <person name="Kook J.-K."/>
            <person name="Park S.-N."/>
            <person name="Lim Y.K."/>
        </authorList>
    </citation>
    <scope>NUCLEOTIDE SEQUENCE [LARGE SCALE GENOMIC DNA]</scope>
    <source>
        <strain evidence="11 12">DSM 23593</strain>
    </source>
</reference>
<evidence type="ECO:0000313" key="12">
    <source>
        <dbReference type="Proteomes" id="UP000325218"/>
    </source>
</evidence>
<keyword evidence="9" id="KW-0378">Hydrolase</keyword>
<gene>
    <name evidence="11" type="primary">tenA</name>
    <name evidence="11" type="ORF">FRY98_07195</name>
</gene>
<comment type="function">
    <text evidence="9">Catalyzes an amino-pyrimidine hydrolysis reaction at the C5' of the pyrimidine moiety of thiamine compounds, a reaction that is part of a thiamine salvage pathway.</text>
</comment>
<dbReference type="Proteomes" id="UP000325218">
    <property type="component" value="Unassembled WGS sequence"/>
</dbReference>
<dbReference type="GO" id="GO:0005829">
    <property type="term" value="C:cytosol"/>
    <property type="evidence" value="ECO:0007669"/>
    <property type="project" value="TreeGrafter"/>
</dbReference>
<dbReference type="InterPro" id="IPR016084">
    <property type="entry name" value="Haem_Oase-like_multi-hlx"/>
</dbReference>
<organism evidence="11 12">
    <name type="scientific">Paenibacillus faecis</name>
    <dbReference type="NCBI Taxonomy" id="862114"/>
    <lineage>
        <taxon>Bacteria</taxon>
        <taxon>Bacillati</taxon>
        <taxon>Bacillota</taxon>
        <taxon>Bacilli</taxon>
        <taxon>Bacillales</taxon>
        <taxon>Paenibacillaceae</taxon>
        <taxon>Paenibacillus</taxon>
    </lineage>
</organism>
<keyword evidence="12" id="KW-1185">Reference proteome</keyword>
<evidence type="ECO:0000256" key="1">
    <source>
        <dbReference type="ARBA" id="ARBA00001881"/>
    </source>
</evidence>
<evidence type="ECO:0000313" key="11">
    <source>
        <dbReference type="EMBL" id="TYA15404.1"/>
    </source>
</evidence>
<dbReference type="InterPro" id="IPR027574">
    <property type="entry name" value="Thiaminase_II"/>
</dbReference>
<evidence type="ECO:0000256" key="7">
    <source>
        <dbReference type="ARBA" id="ARBA00022977"/>
    </source>
</evidence>
<comment type="caution">
    <text evidence="11">The sequence shown here is derived from an EMBL/GenBank/DDBJ whole genome shotgun (WGS) entry which is preliminary data.</text>
</comment>
<evidence type="ECO:0000256" key="9">
    <source>
        <dbReference type="RuleBase" id="RU363093"/>
    </source>
</evidence>
<evidence type="ECO:0000259" key="10">
    <source>
        <dbReference type="Pfam" id="PF03070"/>
    </source>
</evidence>
<dbReference type="Gene3D" id="1.20.910.10">
    <property type="entry name" value="Heme oxygenase-like"/>
    <property type="match status" value="1"/>
</dbReference>
<dbReference type="Pfam" id="PF03070">
    <property type="entry name" value="TENA_THI-4"/>
    <property type="match status" value="1"/>
</dbReference>
<dbReference type="UniPathway" id="UPA00060"/>
<dbReference type="GO" id="GO:0009229">
    <property type="term" value="P:thiamine diphosphate biosynthetic process"/>
    <property type="evidence" value="ECO:0007669"/>
    <property type="project" value="UniProtKB-UniPathway"/>
</dbReference>
<dbReference type="PANTHER" id="PTHR43198:SF2">
    <property type="entry name" value="SI:CH1073-67J19.1-RELATED"/>
    <property type="match status" value="1"/>
</dbReference>
<dbReference type="InterPro" id="IPR050967">
    <property type="entry name" value="Thiamine_Salvage_TenA"/>
</dbReference>
<name>A0A5D0D1C6_9BACL</name>
<comment type="similarity">
    <text evidence="3 9">Belongs to the TenA family.</text>
</comment>
<comment type="catalytic activity">
    <reaction evidence="1 9">
        <text>4-amino-5-aminomethyl-2-methylpyrimidine + H2O = 4-amino-5-hydroxymethyl-2-methylpyrimidine + NH4(+)</text>
        <dbReference type="Rhea" id="RHEA:31799"/>
        <dbReference type="ChEBI" id="CHEBI:15377"/>
        <dbReference type="ChEBI" id="CHEBI:16892"/>
        <dbReference type="ChEBI" id="CHEBI:28938"/>
        <dbReference type="ChEBI" id="CHEBI:63416"/>
        <dbReference type="EC" id="3.5.99.2"/>
    </reaction>
</comment>
<dbReference type="EMBL" id="VSDO01000001">
    <property type="protein sequence ID" value="TYA15404.1"/>
    <property type="molecule type" value="Genomic_DNA"/>
</dbReference>
<evidence type="ECO:0000256" key="4">
    <source>
        <dbReference type="ARBA" id="ARBA00011881"/>
    </source>
</evidence>
<feature type="domain" description="Thiaminase-2/PQQC" evidence="10">
    <location>
        <begin position="12"/>
        <end position="213"/>
    </location>
</feature>
<accession>A0A5D0D1C6</accession>
<protein>
    <recommendedName>
        <fullName evidence="6 9">Aminopyrimidine aminohydrolase</fullName>
        <ecNumber evidence="5 9">3.5.99.2</ecNumber>
    </recommendedName>
</protein>
<dbReference type="GO" id="GO:0050334">
    <property type="term" value="F:thiaminase activity"/>
    <property type="evidence" value="ECO:0007669"/>
    <property type="project" value="UniProtKB-EC"/>
</dbReference>
<dbReference type="PANTHER" id="PTHR43198">
    <property type="entry name" value="BIFUNCTIONAL TH2 PROTEIN"/>
    <property type="match status" value="1"/>
</dbReference>
<comment type="pathway">
    <text evidence="2 9">Cofactor biosynthesis; thiamine diphosphate biosynthesis.</text>
</comment>
<proteinExistence type="inferred from homology"/>
<comment type="catalytic activity">
    <reaction evidence="8 9">
        <text>thiamine + H2O = 5-(2-hydroxyethyl)-4-methylthiazole + 4-amino-5-hydroxymethyl-2-methylpyrimidine + H(+)</text>
        <dbReference type="Rhea" id="RHEA:17509"/>
        <dbReference type="ChEBI" id="CHEBI:15377"/>
        <dbReference type="ChEBI" id="CHEBI:15378"/>
        <dbReference type="ChEBI" id="CHEBI:16892"/>
        <dbReference type="ChEBI" id="CHEBI:17957"/>
        <dbReference type="ChEBI" id="CHEBI:18385"/>
        <dbReference type="EC" id="3.5.99.2"/>
    </reaction>
</comment>
<evidence type="ECO:0000256" key="8">
    <source>
        <dbReference type="ARBA" id="ARBA00048337"/>
    </source>
</evidence>
<dbReference type="OrthoDB" id="34166at2"/>
<evidence type="ECO:0000256" key="6">
    <source>
        <dbReference type="ARBA" id="ARBA00013647"/>
    </source>
</evidence>
<sequence length="228" mass="26430">MRFTEELRREADHLFEAIFAHPFVRGIAEGKLGREQLIHYVKQDYEYLNAYMRVYGMAISKCADREEIAMFHEQISFILHSEVHPHRNFCAVAGVKFEDVQGFPLAPSADHYVKHMLAVAHQGSLGEIMAALLPCPWTYLEIGRRLMEEVMPDPSHPFGEWIRFYGGMAGEATELMRSRVDAWGETSNQAERARMKEHFIYSCQLEYLFWDMAFKVEEWPVPPKAAVV</sequence>
<dbReference type="SUPFAM" id="SSF48613">
    <property type="entry name" value="Heme oxygenase-like"/>
    <property type="match status" value="1"/>
</dbReference>
<dbReference type="CDD" id="cd19360">
    <property type="entry name" value="TenA_C_SaTenA-like"/>
    <property type="match status" value="1"/>
</dbReference>
<dbReference type="AlphaFoldDB" id="A0A5D0D1C6"/>
<evidence type="ECO:0000256" key="2">
    <source>
        <dbReference type="ARBA" id="ARBA00004948"/>
    </source>
</evidence>
<comment type="subunit">
    <text evidence="4">Homotetramer.</text>
</comment>
<dbReference type="GO" id="GO:0009228">
    <property type="term" value="P:thiamine biosynthetic process"/>
    <property type="evidence" value="ECO:0007669"/>
    <property type="project" value="UniProtKB-KW"/>
</dbReference>
<dbReference type="RefSeq" id="WP_148450994.1">
    <property type="nucleotide sequence ID" value="NZ_VSDO01000001.1"/>
</dbReference>
<evidence type="ECO:0000256" key="5">
    <source>
        <dbReference type="ARBA" id="ARBA00012684"/>
    </source>
</evidence>
<dbReference type="NCBIfam" id="TIGR04306">
    <property type="entry name" value="salvage_TenA"/>
    <property type="match status" value="1"/>
</dbReference>